<protein>
    <submittedName>
        <fullName evidence="2">Uncharacterized protein</fullName>
    </submittedName>
</protein>
<proteinExistence type="predicted"/>
<dbReference type="AlphaFoldDB" id="A0A4Y7T6A0"/>
<dbReference type="Proteomes" id="UP000298030">
    <property type="component" value="Unassembled WGS sequence"/>
</dbReference>
<organism evidence="2 3">
    <name type="scientific">Coprinellus micaceus</name>
    <name type="common">Glistening ink-cap mushroom</name>
    <name type="synonym">Coprinus micaceus</name>
    <dbReference type="NCBI Taxonomy" id="71717"/>
    <lineage>
        <taxon>Eukaryota</taxon>
        <taxon>Fungi</taxon>
        <taxon>Dikarya</taxon>
        <taxon>Basidiomycota</taxon>
        <taxon>Agaricomycotina</taxon>
        <taxon>Agaricomycetes</taxon>
        <taxon>Agaricomycetidae</taxon>
        <taxon>Agaricales</taxon>
        <taxon>Agaricineae</taxon>
        <taxon>Psathyrellaceae</taxon>
        <taxon>Coprinellus</taxon>
    </lineage>
</organism>
<feature type="compositionally biased region" description="Polar residues" evidence="1">
    <location>
        <begin position="150"/>
        <end position="159"/>
    </location>
</feature>
<evidence type="ECO:0000313" key="3">
    <source>
        <dbReference type="Proteomes" id="UP000298030"/>
    </source>
</evidence>
<feature type="compositionally biased region" description="Polar residues" evidence="1">
    <location>
        <begin position="261"/>
        <end position="275"/>
    </location>
</feature>
<feature type="compositionally biased region" description="Basic residues" evidence="1">
    <location>
        <begin position="217"/>
        <end position="227"/>
    </location>
</feature>
<keyword evidence="3" id="KW-1185">Reference proteome</keyword>
<evidence type="ECO:0000313" key="2">
    <source>
        <dbReference type="EMBL" id="TEB29478.1"/>
    </source>
</evidence>
<accession>A0A4Y7T6A0</accession>
<dbReference type="EMBL" id="QPFP01000027">
    <property type="protein sequence ID" value="TEB29478.1"/>
    <property type="molecule type" value="Genomic_DNA"/>
</dbReference>
<feature type="region of interest" description="Disordered" evidence="1">
    <location>
        <begin position="98"/>
        <end position="298"/>
    </location>
</feature>
<sequence length="298" mass="31454">MSVHTQAQDGMLDENCLFKFGEFERETGGYEEYVLQAQAGDGTFSSTSLLRMALDFEAEVDASIQLSTAPDGVSAVELVMLDYLNGLAQGSTTTATTTAASTSLSTNTDMPPPPLSIAMSDIFSTGDPLGGGHSVDNQPHPTLDPLDAANASTSLLSQTPEPPESPRKCRSSNRKTVLVQSTKVPNTPPVSKAATAPKDNGTPAPPQSETRNEAPKSKGKGQARSKRIRDDDEENVDTTDSKRARRTAAKATMSVTDDGVSPQTDFPATMATATASRGKDKKNKAGYQEEEGGRRGPA</sequence>
<name>A0A4Y7T6A0_COPMI</name>
<gene>
    <name evidence="2" type="ORF">FA13DRAFT_1793156</name>
</gene>
<comment type="caution">
    <text evidence="2">The sequence shown here is derived from an EMBL/GenBank/DDBJ whole genome shotgun (WGS) entry which is preliminary data.</text>
</comment>
<feature type="compositionally biased region" description="Polar residues" evidence="1">
    <location>
        <begin position="174"/>
        <end position="185"/>
    </location>
</feature>
<reference evidence="2 3" key="1">
    <citation type="journal article" date="2019" name="Nat. Ecol. Evol.">
        <title>Megaphylogeny resolves global patterns of mushroom evolution.</title>
        <authorList>
            <person name="Varga T."/>
            <person name="Krizsan K."/>
            <person name="Foldi C."/>
            <person name="Dima B."/>
            <person name="Sanchez-Garcia M."/>
            <person name="Sanchez-Ramirez S."/>
            <person name="Szollosi G.J."/>
            <person name="Szarkandi J.G."/>
            <person name="Papp V."/>
            <person name="Albert L."/>
            <person name="Andreopoulos W."/>
            <person name="Angelini C."/>
            <person name="Antonin V."/>
            <person name="Barry K.W."/>
            <person name="Bougher N.L."/>
            <person name="Buchanan P."/>
            <person name="Buyck B."/>
            <person name="Bense V."/>
            <person name="Catcheside P."/>
            <person name="Chovatia M."/>
            <person name="Cooper J."/>
            <person name="Damon W."/>
            <person name="Desjardin D."/>
            <person name="Finy P."/>
            <person name="Geml J."/>
            <person name="Haridas S."/>
            <person name="Hughes K."/>
            <person name="Justo A."/>
            <person name="Karasinski D."/>
            <person name="Kautmanova I."/>
            <person name="Kiss B."/>
            <person name="Kocsube S."/>
            <person name="Kotiranta H."/>
            <person name="LaButti K.M."/>
            <person name="Lechner B.E."/>
            <person name="Liimatainen K."/>
            <person name="Lipzen A."/>
            <person name="Lukacs Z."/>
            <person name="Mihaltcheva S."/>
            <person name="Morgado L.N."/>
            <person name="Niskanen T."/>
            <person name="Noordeloos M.E."/>
            <person name="Ohm R.A."/>
            <person name="Ortiz-Santana B."/>
            <person name="Ovrebo C."/>
            <person name="Racz N."/>
            <person name="Riley R."/>
            <person name="Savchenko A."/>
            <person name="Shiryaev A."/>
            <person name="Soop K."/>
            <person name="Spirin V."/>
            <person name="Szebenyi C."/>
            <person name="Tomsovsky M."/>
            <person name="Tulloss R.E."/>
            <person name="Uehling J."/>
            <person name="Grigoriev I.V."/>
            <person name="Vagvolgyi C."/>
            <person name="Papp T."/>
            <person name="Martin F.M."/>
            <person name="Miettinen O."/>
            <person name="Hibbett D.S."/>
            <person name="Nagy L.G."/>
        </authorList>
    </citation>
    <scope>NUCLEOTIDE SEQUENCE [LARGE SCALE GENOMIC DNA]</scope>
    <source>
        <strain evidence="2 3">FP101781</strain>
    </source>
</reference>
<evidence type="ECO:0000256" key="1">
    <source>
        <dbReference type="SAM" id="MobiDB-lite"/>
    </source>
</evidence>
<feature type="compositionally biased region" description="Low complexity" evidence="1">
    <location>
        <begin position="98"/>
        <end position="108"/>
    </location>
</feature>